<dbReference type="AlphaFoldDB" id="A0A2H9U9K3"/>
<organism evidence="1 2">
    <name type="scientific">Aeromonas cavernicola</name>
    <dbReference type="NCBI Taxonomy" id="1006623"/>
    <lineage>
        <taxon>Bacteria</taxon>
        <taxon>Pseudomonadati</taxon>
        <taxon>Pseudomonadota</taxon>
        <taxon>Gammaproteobacteria</taxon>
        <taxon>Aeromonadales</taxon>
        <taxon>Aeromonadaceae</taxon>
        <taxon>Aeromonas</taxon>
    </lineage>
</organism>
<comment type="caution">
    <text evidence="1">The sequence shown here is derived from an EMBL/GenBank/DDBJ whole genome shotgun (WGS) entry which is preliminary data.</text>
</comment>
<keyword evidence="2" id="KW-1185">Reference proteome</keyword>
<evidence type="ECO:0000313" key="2">
    <source>
        <dbReference type="Proteomes" id="UP000235861"/>
    </source>
</evidence>
<proteinExistence type="predicted"/>
<reference evidence="1 2" key="1">
    <citation type="submission" date="2017-11" db="EMBL/GenBank/DDBJ databases">
        <title>Draft genome sequence of environmental isolate Aeromonas cavernicola sp. nov. MDC 2508.</title>
        <authorList>
            <person name="Colston S.M."/>
            <person name="Navarro A."/>
            <person name="Martinez-Murcia A.J."/>
            <person name="Graf J."/>
        </authorList>
    </citation>
    <scope>NUCLEOTIDE SEQUENCE [LARGE SCALE GENOMIC DNA]</scope>
    <source>
        <strain evidence="1 2">MDC 2508</strain>
    </source>
</reference>
<name>A0A2H9U9K3_9GAMM</name>
<protein>
    <submittedName>
        <fullName evidence="1">Uncharacterized protein</fullName>
    </submittedName>
</protein>
<dbReference type="Proteomes" id="UP000235861">
    <property type="component" value="Unassembled WGS sequence"/>
</dbReference>
<accession>A0A2H9U9K3</accession>
<sequence length="64" mass="7554">MNVELLSEPLKKILDAELALWNQIQQISAWPPRCHLLVILRRPFNHQYEVGPDVEFAEINDTHY</sequence>
<evidence type="ECO:0000313" key="1">
    <source>
        <dbReference type="EMBL" id="PJG60702.1"/>
    </source>
</evidence>
<gene>
    <name evidence="1" type="ORF">CUC53_00480</name>
</gene>
<dbReference type="EMBL" id="PGGC01000004">
    <property type="protein sequence ID" value="PJG60702.1"/>
    <property type="molecule type" value="Genomic_DNA"/>
</dbReference>